<evidence type="ECO:0000256" key="1">
    <source>
        <dbReference type="ARBA" id="ARBA00005495"/>
    </source>
</evidence>
<comment type="caution">
    <text evidence="6">The sequence shown here is derived from an EMBL/GenBank/DDBJ whole genome shotgun (WGS) entry which is preliminary data.</text>
</comment>
<dbReference type="PROSITE" id="PS51891">
    <property type="entry name" value="CENP_V_GFA"/>
    <property type="match status" value="1"/>
</dbReference>
<protein>
    <submittedName>
        <fullName evidence="6">GFA family protein</fullName>
    </submittedName>
</protein>
<proteinExistence type="inferred from homology"/>
<name>A0ABN0YEX2_9CAUL</name>
<dbReference type="InterPro" id="IPR011057">
    <property type="entry name" value="Mss4-like_sf"/>
</dbReference>
<evidence type="ECO:0000313" key="7">
    <source>
        <dbReference type="Proteomes" id="UP001500791"/>
    </source>
</evidence>
<evidence type="ECO:0000313" key="6">
    <source>
        <dbReference type="EMBL" id="GAA0393260.1"/>
    </source>
</evidence>
<dbReference type="PANTHER" id="PTHR33337:SF40">
    <property type="entry name" value="CENP-V_GFA DOMAIN-CONTAINING PROTEIN-RELATED"/>
    <property type="match status" value="1"/>
</dbReference>
<dbReference type="SUPFAM" id="SSF51316">
    <property type="entry name" value="Mss4-like"/>
    <property type="match status" value="1"/>
</dbReference>
<evidence type="ECO:0000256" key="2">
    <source>
        <dbReference type="ARBA" id="ARBA00022723"/>
    </source>
</evidence>
<evidence type="ECO:0000256" key="4">
    <source>
        <dbReference type="ARBA" id="ARBA00023239"/>
    </source>
</evidence>
<sequence>MISGGCHCGAIRYEMDTDVQHHALCHCTDCRKATGAPAASWALVRNDQIKITGTPKSYASSEGAQRMFCGDCGTSLFYVNETIFPNMIDVQSATLDNPAAIPLQAQIQTAERIDWMKNLDALPSFNRYPGME</sequence>
<dbReference type="Proteomes" id="UP001500791">
    <property type="component" value="Unassembled WGS sequence"/>
</dbReference>
<evidence type="ECO:0000259" key="5">
    <source>
        <dbReference type="PROSITE" id="PS51891"/>
    </source>
</evidence>
<evidence type="ECO:0000256" key="3">
    <source>
        <dbReference type="ARBA" id="ARBA00022833"/>
    </source>
</evidence>
<gene>
    <name evidence="6" type="ORF">GCM10009093_19820</name>
</gene>
<reference evidence="6 7" key="1">
    <citation type="journal article" date="2019" name="Int. J. Syst. Evol. Microbiol.">
        <title>The Global Catalogue of Microorganisms (GCM) 10K type strain sequencing project: providing services to taxonomists for standard genome sequencing and annotation.</title>
        <authorList>
            <consortium name="The Broad Institute Genomics Platform"/>
            <consortium name="The Broad Institute Genome Sequencing Center for Infectious Disease"/>
            <person name="Wu L."/>
            <person name="Ma J."/>
        </authorList>
    </citation>
    <scope>NUCLEOTIDE SEQUENCE [LARGE SCALE GENOMIC DNA]</scope>
    <source>
        <strain evidence="6 7">JCM 13476</strain>
    </source>
</reference>
<organism evidence="6 7">
    <name type="scientific">Brevundimonas terrae</name>
    <dbReference type="NCBI Taxonomy" id="363631"/>
    <lineage>
        <taxon>Bacteria</taxon>
        <taxon>Pseudomonadati</taxon>
        <taxon>Pseudomonadota</taxon>
        <taxon>Alphaproteobacteria</taxon>
        <taxon>Caulobacterales</taxon>
        <taxon>Caulobacteraceae</taxon>
        <taxon>Brevundimonas</taxon>
    </lineage>
</organism>
<accession>A0ABN0YEX2</accession>
<keyword evidence="7" id="KW-1185">Reference proteome</keyword>
<comment type="similarity">
    <text evidence="1">Belongs to the Gfa family.</text>
</comment>
<feature type="domain" description="CENP-V/GFA" evidence="5">
    <location>
        <begin position="2"/>
        <end position="116"/>
    </location>
</feature>
<dbReference type="RefSeq" id="WP_167177274.1">
    <property type="nucleotide sequence ID" value="NZ_BAAAEJ010000007.1"/>
</dbReference>
<keyword evidence="2" id="KW-0479">Metal-binding</keyword>
<dbReference type="Pfam" id="PF04828">
    <property type="entry name" value="GFA"/>
    <property type="match status" value="1"/>
</dbReference>
<dbReference type="PANTHER" id="PTHR33337">
    <property type="entry name" value="GFA DOMAIN-CONTAINING PROTEIN"/>
    <property type="match status" value="1"/>
</dbReference>
<keyword evidence="3" id="KW-0862">Zinc</keyword>
<dbReference type="InterPro" id="IPR006913">
    <property type="entry name" value="CENP-V/GFA"/>
</dbReference>
<dbReference type="Gene3D" id="3.90.1590.10">
    <property type="entry name" value="glutathione-dependent formaldehyde- activating enzyme (gfa)"/>
    <property type="match status" value="1"/>
</dbReference>
<keyword evidence="4" id="KW-0456">Lyase</keyword>
<dbReference type="EMBL" id="BAAAEJ010000007">
    <property type="protein sequence ID" value="GAA0393260.1"/>
    <property type="molecule type" value="Genomic_DNA"/>
</dbReference>